<dbReference type="PROSITE" id="PS50850">
    <property type="entry name" value="MFS"/>
    <property type="match status" value="1"/>
</dbReference>
<feature type="compositionally biased region" description="Polar residues" evidence="6">
    <location>
        <begin position="1"/>
        <end position="10"/>
    </location>
</feature>
<gene>
    <name evidence="9" type="ORF">THAR02_01137</name>
</gene>
<evidence type="ECO:0000256" key="2">
    <source>
        <dbReference type="ARBA" id="ARBA00022448"/>
    </source>
</evidence>
<dbReference type="Gene3D" id="1.20.1250.20">
    <property type="entry name" value="MFS general substrate transporter like domains"/>
    <property type="match status" value="2"/>
</dbReference>
<dbReference type="InterPro" id="IPR020846">
    <property type="entry name" value="MFS_dom"/>
</dbReference>
<dbReference type="InterPro" id="IPR036259">
    <property type="entry name" value="MFS_trans_sf"/>
</dbReference>
<feature type="transmembrane region" description="Helical" evidence="7">
    <location>
        <begin position="441"/>
        <end position="462"/>
    </location>
</feature>
<keyword evidence="3 7" id="KW-0812">Transmembrane</keyword>
<dbReference type="PANTHER" id="PTHR23501">
    <property type="entry name" value="MAJOR FACILITATOR SUPERFAMILY"/>
    <property type="match status" value="1"/>
</dbReference>
<feature type="transmembrane region" description="Helical" evidence="7">
    <location>
        <begin position="549"/>
        <end position="568"/>
    </location>
</feature>
<dbReference type="OMA" id="IPGWVWR"/>
<comment type="subcellular location">
    <subcellularLocation>
        <location evidence="1">Membrane</location>
        <topology evidence="1">Multi-pass membrane protein</topology>
    </subcellularLocation>
</comment>
<evidence type="ECO:0000256" key="3">
    <source>
        <dbReference type="ARBA" id="ARBA00022692"/>
    </source>
</evidence>
<organism evidence="9 10">
    <name type="scientific">Trichoderma harzianum</name>
    <name type="common">Hypocrea lixii</name>
    <dbReference type="NCBI Taxonomy" id="5544"/>
    <lineage>
        <taxon>Eukaryota</taxon>
        <taxon>Fungi</taxon>
        <taxon>Dikarya</taxon>
        <taxon>Ascomycota</taxon>
        <taxon>Pezizomycotina</taxon>
        <taxon>Sordariomycetes</taxon>
        <taxon>Hypocreomycetidae</taxon>
        <taxon>Hypocreales</taxon>
        <taxon>Hypocreaceae</taxon>
        <taxon>Trichoderma</taxon>
    </lineage>
</organism>
<evidence type="ECO:0000313" key="10">
    <source>
        <dbReference type="Proteomes" id="UP000034112"/>
    </source>
</evidence>
<dbReference type="EMBL" id="JOKZ01000019">
    <property type="protein sequence ID" value="KKP06752.1"/>
    <property type="molecule type" value="Genomic_DNA"/>
</dbReference>
<dbReference type="SUPFAM" id="SSF103473">
    <property type="entry name" value="MFS general substrate transporter"/>
    <property type="match status" value="1"/>
</dbReference>
<feature type="transmembrane region" description="Helical" evidence="7">
    <location>
        <begin position="173"/>
        <end position="193"/>
    </location>
</feature>
<feature type="transmembrane region" description="Helical" evidence="7">
    <location>
        <begin position="75"/>
        <end position="101"/>
    </location>
</feature>
<dbReference type="GO" id="GO:0005886">
    <property type="term" value="C:plasma membrane"/>
    <property type="evidence" value="ECO:0007669"/>
    <property type="project" value="TreeGrafter"/>
</dbReference>
<keyword evidence="2" id="KW-0813">Transport</keyword>
<evidence type="ECO:0000256" key="5">
    <source>
        <dbReference type="ARBA" id="ARBA00023136"/>
    </source>
</evidence>
<dbReference type="AlphaFoldDB" id="A0A0G0A336"/>
<evidence type="ECO:0000256" key="7">
    <source>
        <dbReference type="SAM" id="Phobius"/>
    </source>
</evidence>
<feature type="region of interest" description="Disordered" evidence="6">
    <location>
        <begin position="1"/>
        <end position="32"/>
    </location>
</feature>
<feature type="transmembrane region" description="Helical" evidence="7">
    <location>
        <begin position="231"/>
        <end position="254"/>
    </location>
</feature>
<feature type="transmembrane region" description="Helical" evidence="7">
    <location>
        <begin position="113"/>
        <end position="131"/>
    </location>
</feature>
<dbReference type="FunFam" id="1.20.1720.10:FF:000012">
    <property type="entry name" value="MFS toxin efflux pump (AflT)"/>
    <property type="match status" value="1"/>
</dbReference>
<evidence type="ECO:0000256" key="4">
    <source>
        <dbReference type="ARBA" id="ARBA00022989"/>
    </source>
</evidence>
<feature type="transmembrane region" description="Helical" evidence="7">
    <location>
        <begin position="345"/>
        <end position="370"/>
    </location>
</feature>
<feature type="transmembrane region" description="Helical" evidence="7">
    <location>
        <begin position="199"/>
        <end position="219"/>
    </location>
</feature>
<feature type="transmembrane region" description="Helical" evidence="7">
    <location>
        <begin position="382"/>
        <end position="403"/>
    </location>
</feature>
<keyword evidence="5 7" id="KW-0472">Membrane</keyword>
<feature type="domain" description="Major facilitator superfamily (MFS) profile" evidence="8">
    <location>
        <begin position="78"/>
        <end position="535"/>
    </location>
</feature>
<protein>
    <recommendedName>
        <fullName evidence="8">Major facilitator superfamily (MFS) profile domain-containing protein</fullName>
    </recommendedName>
</protein>
<evidence type="ECO:0000313" key="9">
    <source>
        <dbReference type="EMBL" id="KKP06752.1"/>
    </source>
</evidence>
<dbReference type="FunFam" id="1.20.1250.20:FF:000196">
    <property type="entry name" value="MFS toxin efflux pump (AflT)"/>
    <property type="match status" value="1"/>
</dbReference>
<evidence type="ECO:0000256" key="6">
    <source>
        <dbReference type="SAM" id="MobiDB-lite"/>
    </source>
</evidence>
<accession>A0A0G0A336</accession>
<dbReference type="OrthoDB" id="10021397at2759"/>
<name>A0A0G0A336_TRIHA</name>
<keyword evidence="4 7" id="KW-1133">Transmembrane helix</keyword>
<dbReference type="Pfam" id="PF07690">
    <property type="entry name" value="MFS_1"/>
    <property type="match status" value="1"/>
</dbReference>
<feature type="transmembrane region" description="Helical" evidence="7">
    <location>
        <begin position="274"/>
        <end position="293"/>
    </location>
</feature>
<feature type="transmembrane region" description="Helical" evidence="7">
    <location>
        <begin position="305"/>
        <end position="325"/>
    </location>
</feature>
<dbReference type="GO" id="GO:0022857">
    <property type="term" value="F:transmembrane transporter activity"/>
    <property type="evidence" value="ECO:0007669"/>
    <property type="project" value="InterPro"/>
</dbReference>
<feature type="transmembrane region" description="Helical" evidence="7">
    <location>
        <begin position="143"/>
        <end position="161"/>
    </location>
</feature>
<sequence length="587" mass="63102">MSSASPTPRLSSDKTERGSLPPPVNHDNDDVEKEIAVTGEDVVTQEKEGGVMEDVTRTATTATNSADNYPKGLKLVSIVFALCMAIFLVALDQTIIAPALGTITARFQSVKDIGWYGSAYLLTTTALQPMYGAIYKYFNVKWTYLAAIFIFEIGSLLSAVAPSSKALIVGRAIAGIGTAGLFSGSIVIISLSMPLDKRPLAFGLIGGMWGIASVAGPLLGGAFTENVSWRWCFYINLPIGGLAMLIVVLILHVNRNSEDTLNMTVLARILEIDILGTAIFIPAIVCLLLALQWGGSEYAWSNSKIIGLFVGFGLMIAIFIGIQFWKGDKGTLPPRMFKDRNVLPAMLFSLFFGAGFFPLVYYLSLYFQAIQGVSAVTAGIKILPLLLSTVLISVLSGGLISVIGYYNYIIIPCMILYTVGTGLLTTLDVHSPLKEWFGYQVIAGLGIGAGFQTAVLVVQTVLTQEWVPIGTACVQFFQVLGGAVFVAVAQTLFQNGLIDQLEKDNLGIDPQLFINSGASEIKSVLAGINRLDAFDAVLKAYMLGLRHTYYISVACAGCAFLCCLAFEWRSVKKGVDGKKTEMAPAMV</sequence>
<evidence type="ECO:0000256" key="1">
    <source>
        <dbReference type="ARBA" id="ARBA00004141"/>
    </source>
</evidence>
<comment type="caution">
    <text evidence="9">The sequence shown here is derived from an EMBL/GenBank/DDBJ whole genome shotgun (WGS) entry which is preliminary data.</text>
</comment>
<dbReference type="PRINTS" id="PR01036">
    <property type="entry name" value="TCRTETB"/>
</dbReference>
<dbReference type="CDD" id="cd17502">
    <property type="entry name" value="MFS_Azr1_MDR_like"/>
    <property type="match status" value="1"/>
</dbReference>
<proteinExistence type="predicted"/>
<feature type="transmembrane region" description="Helical" evidence="7">
    <location>
        <begin position="474"/>
        <end position="493"/>
    </location>
</feature>
<dbReference type="Proteomes" id="UP000034112">
    <property type="component" value="Unassembled WGS sequence"/>
</dbReference>
<feature type="transmembrane region" description="Helical" evidence="7">
    <location>
        <begin position="409"/>
        <end position="429"/>
    </location>
</feature>
<dbReference type="PANTHER" id="PTHR23501:SF198">
    <property type="entry name" value="AZOLE RESISTANCE PROTEIN 1-RELATED"/>
    <property type="match status" value="1"/>
</dbReference>
<evidence type="ECO:0000259" key="8">
    <source>
        <dbReference type="PROSITE" id="PS50850"/>
    </source>
</evidence>
<reference evidence="10" key="1">
    <citation type="journal article" date="2015" name="Genome Announc.">
        <title>Draft whole-genome sequence of the biocontrol agent Trichoderma harzianum T6776.</title>
        <authorList>
            <person name="Baroncelli R."/>
            <person name="Piaggeschi G."/>
            <person name="Fiorini L."/>
            <person name="Bertolini E."/>
            <person name="Zapparata A."/>
            <person name="Pe M.E."/>
            <person name="Sarrocco S."/>
            <person name="Vannacci G."/>
        </authorList>
    </citation>
    <scope>NUCLEOTIDE SEQUENCE [LARGE SCALE GENOMIC DNA]</scope>
    <source>
        <strain evidence="10">T6776</strain>
    </source>
</reference>
<dbReference type="InterPro" id="IPR011701">
    <property type="entry name" value="MFS"/>
</dbReference>